<name>A0ACB8Z2V0_ARCLA</name>
<reference evidence="2" key="1">
    <citation type="journal article" date="2022" name="Mol. Ecol. Resour.">
        <title>The genomes of chicory, endive, great burdock and yacon provide insights into Asteraceae palaeo-polyploidization history and plant inulin production.</title>
        <authorList>
            <person name="Fan W."/>
            <person name="Wang S."/>
            <person name="Wang H."/>
            <person name="Wang A."/>
            <person name="Jiang F."/>
            <person name="Liu H."/>
            <person name="Zhao H."/>
            <person name="Xu D."/>
            <person name="Zhang Y."/>
        </authorList>
    </citation>
    <scope>NUCLEOTIDE SEQUENCE [LARGE SCALE GENOMIC DNA]</scope>
    <source>
        <strain evidence="2">cv. Niubang</strain>
    </source>
</reference>
<reference evidence="1 2" key="2">
    <citation type="journal article" date="2022" name="Mol. Ecol. Resour.">
        <title>The genomes of chicory, endive, great burdock and yacon provide insights into Asteraceae paleo-polyploidization history and plant inulin production.</title>
        <authorList>
            <person name="Fan W."/>
            <person name="Wang S."/>
            <person name="Wang H."/>
            <person name="Wang A."/>
            <person name="Jiang F."/>
            <person name="Liu H."/>
            <person name="Zhao H."/>
            <person name="Xu D."/>
            <person name="Zhang Y."/>
        </authorList>
    </citation>
    <scope>NUCLEOTIDE SEQUENCE [LARGE SCALE GENOMIC DNA]</scope>
    <source>
        <strain evidence="2">cv. Niubang</strain>
    </source>
</reference>
<dbReference type="EMBL" id="CM042057">
    <property type="protein sequence ID" value="KAI3691933.1"/>
    <property type="molecule type" value="Genomic_DNA"/>
</dbReference>
<dbReference type="Proteomes" id="UP001055879">
    <property type="component" value="Linkage Group LG11"/>
</dbReference>
<comment type="caution">
    <text evidence="1">The sequence shown here is derived from an EMBL/GenBank/DDBJ whole genome shotgun (WGS) entry which is preliminary data.</text>
</comment>
<gene>
    <name evidence="1" type="ORF">L6452_31736</name>
</gene>
<keyword evidence="2" id="KW-1185">Reference proteome</keyword>
<proteinExistence type="predicted"/>
<evidence type="ECO:0000313" key="2">
    <source>
        <dbReference type="Proteomes" id="UP001055879"/>
    </source>
</evidence>
<organism evidence="1 2">
    <name type="scientific">Arctium lappa</name>
    <name type="common">Greater burdock</name>
    <name type="synonym">Lappa major</name>
    <dbReference type="NCBI Taxonomy" id="4217"/>
    <lineage>
        <taxon>Eukaryota</taxon>
        <taxon>Viridiplantae</taxon>
        <taxon>Streptophyta</taxon>
        <taxon>Embryophyta</taxon>
        <taxon>Tracheophyta</taxon>
        <taxon>Spermatophyta</taxon>
        <taxon>Magnoliopsida</taxon>
        <taxon>eudicotyledons</taxon>
        <taxon>Gunneridae</taxon>
        <taxon>Pentapetalae</taxon>
        <taxon>asterids</taxon>
        <taxon>campanulids</taxon>
        <taxon>Asterales</taxon>
        <taxon>Asteraceae</taxon>
        <taxon>Carduoideae</taxon>
        <taxon>Cardueae</taxon>
        <taxon>Arctiinae</taxon>
        <taxon>Arctium</taxon>
    </lineage>
</organism>
<accession>A0ACB8Z2V0</accession>
<evidence type="ECO:0000313" key="1">
    <source>
        <dbReference type="EMBL" id="KAI3691933.1"/>
    </source>
</evidence>
<sequence length="546" mass="60289">MEALPLGFRFRPTDEELINYYLRQKINGRHSEVHIIPEVDVCKLEPWDLPDQSVIKTDDPEWFFFCPRDRKYPNGHRSNRATAAGYWKATGKDRTIKSKGRSDAQIIGMKKTLVFYRGRAPKGERTHWIMHEYRATDKDLDGTNPGQAAYVLCRLFRKADEITDASKCDEAEPTGLSPSTHKSSPDNASVDFLQGPSVQDVQTDGTEKWTTDTADNLIHDPIIPFESRISDVDDTTAKEPAEKICPELGAYLDSRFANDFGSDNNGLDFQDGTCEQDVALSDLLSLLQNGNECSFKETFGQKSSAVGCETPMSGPVPTVPRELPFCRTNKLDTEAAIDVAQKQILVPPRSCYSSVNLSLSGGVNIISDQGASSAGSNVGSIYSRGNYWEPSTSQTNPHAIANFPIDQPEIKIRTRQSQTGQSQTDPSSENVMGQGTAARRIRLQIESSSVSISHGDETSSTVSEVCDDTEDTARSSDGSERINPKGTAHGNDQKHNRLQMKPLILVRAYCGGRFLSSSFIQITSIFLVIFVMIISLGVREGPVFRL</sequence>
<protein>
    <submittedName>
        <fullName evidence="1">Uncharacterized protein</fullName>
    </submittedName>
</protein>